<evidence type="ECO:0000313" key="3">
    <source>
        <dbReference type="Proteomes" id="UP001221142"/>
    </source>
</evidence>
<feature type="compositionally biased region" description="Acidic residues" evidence="1">
    <location>
        <begin position="148"/>
        <end position="158"/>
    </location>
</feature>
<dbReference type="AlphaFoldDB" id="A0AAD7FZ39"/>
<reference evidence="2" key="1">
    <citation type="submission" date="2023-03" db="EMBL/GenBank/DDBJ databases">
        <title>Massive genome expansion in bonnet fungi (Mycena s.s.) driven by repeated elements and novel gene families across ecological guilds.</title>
        <authorList>
            <consortium name="Lawrence Berkeley National Laboratory"/>
            <person name="Harder C.B."/>
            <person name="Miyauchi S."/>
            <person name="Viragh M."/>
            <person name="Kuo A."/>
            <person name="Thoen E."/>
            <person name="Andreopoulos B."/>
            <person name="Lu D."/>
            <person name="Skrede I."/>
            <person name="Drula E."/>
            <person name="Henrissat B."/>
            <person name="Morin E."/>
            <person name="Kohler A."/>
            <person name="Barry K."/>
            <person name="LaButti K."/>
            <person name="Morin E."/>
            <person name="Salamov A."/>
            <person name="Lipzen A."/>
            <person name="Mereny Z."/>
            <person name="Hegedus B."/>
            <person name="Baldrian P."/>
            <person name="Stursova M."/>
            <person name="Weitz H."/>
            <person name="Taylor A."/>
            <person name="Grigoriev I.V."/>
            <person name="Nagy L.G."/>
            <person name="Martin F."/>
            <person name="Kauserud H."/>
        </authorList>
    </citation>
    <scope>NUCLEOTIDE SEQUENCE</scope>
    <source>
        <strain evidence="2">9284</strain>
    </source>
</reference>
<accession>A0AAD7FZ39</accession>
<feature type="region of interest" description="Disordered" evidence="1">
    <location>
        <begin position="132"/>
        <end position="158"/>
    </location>
</feature>
<evidence type="ECO:0000256" key="1">
    <source>
        <dbReference type="SAM" id="MobiDB-lite"/>
    </source>
</evidence>
<proteinExistence type="predicted"/>
<organism evidence="2 3">
    <name type="scientific">Roridomyces roridus</name>
    <dbReference type="NCBI Taxonomy" id="1738132"/>
    <lineage>
        <taxon>Eukaryota</taxon>
        <taxon>Fungi</taxon>
        <taxon>Dikarya</taxon>
        <taxon>Basidiomycota</taxon>
        <taxon>Agaricomycotina</taxon>
        <taxon>Agaricomycetes</taxon>
        <taxon>Agaricomycetidae</taxon>
        <taxon>Agaricales</taxon>
        <taxon>Marasmiineae</taxon>
        <taxon>Mycenaceae</taxon>
        <taxon>Roridomyces</taxon>
    </lineage>
</organism>
<keyword evidence="3" id="KW-1185">Reference proteome</keyword>
<comment type="caution">
    <text evidence="2">The sequence shown here is derived from an EMBL/GenBank/DDBJ whole genome shotgun (WGS) entry which is preliminary data.</text>
</comment>
<evidence type="ECO:0000313" key="2">
    <source>
        <dbReference type="EMBL" id="KAJ7644883.1"/>
    </source>
</evidence>
<gene>
    <name evidence="2" type="ORF">FB45DRAFT_898894</name>
</gene>
<protein>
    <submittedName>
        <fullName evidence="2">Uncharacterized protein</fullName>
    </submittedName>
</protein>
<name>A0AAD7FZ39_9AGAR</name>
<sequence length="158" mass="17092">MIGVSPMVSDTSLAPKSRPNKLYVGRTRKGVVLRSVSDAVSESSSSLSITSNAARTALEKGEVGASASAGWLTSKAARRMLDAWEEGEAGACQGPCSILRLAASWWYRQCAHCQGRRGREFVGEFTRGAYQSGHPQDPAAQCLRDVAQEDGETWDERR</sequence>
<dbReference type="Proteomes" id="UP001221142">
    <property type="component" value="Unassembled WGS sequence"/>
</dbReference>
<dbReference type="EMBL" id="JARKIF010000003">
    <property type="protein sequence ID" value="KAJ7644883.1"/>
    <property type="molecule type" value="Genomic_DNA"/>
</dbReference>